<dbReference type="STRING" id="1184151.AW736_00075"/>
<dbReference type="Proteomes" id="UP000078486">
    <property type="component" value="Unassembled WGS sequence"/>
</dbReference>
<sequence>MNGLLAYGRMAEAHWREHCPQMVRGLETEGRLQEALLEAQERTAEEMDQLLRDFRKQGLTPEQAHSRAWELVREKYILLPPEQN</sequence>
<dbReference type="RefSeq" id="WP_068768286.1">
    <property type="nucleotide sequence ID" value="NZ_CP109796.1"/>
</dbReference>
<name>A0A178IP68_9BACT</name>
<comment type="caution">
    <text evidence="1">The sequence shown here is derived from an EMBL/GenBank/DDBJ whole genome shotgun (WGS) entry which is preliminary data.</text>
</comment>
<accession>A0A178IP68</accession>
<organism evidence="1 2">
    <name type="scientific">Termitidicoccus mucosus</name>
    <dbReference type="NCBI Taxonomy" id="1184151"/>
    <lineage>
        <taxon>Bacteria</taxon>
        <taxon>Pseudomonadati</taxon>
        <taxon>Verrucomicrobiota</taxon>
        <taxon>Opitutia</taxon>
        <taxon>Opitutales</taxon>
        <taxon>Opitutaceae</taxon>
        <taxon>Termitidicoccus</taxon>
    </lineage>
</organism>
<dbReference type="EMBL" id="LRRQ01000044">
    <property type="protein sequence ID" value="OAM90896.1"/>
    <property type="molecule type" value="Genomic_DNA"/>
</dbReference>
<keyword evidence="2" id="KW-1185">Reference proteome</keyword>
<dbReference type="AlphaFoldDB" id="A0A178IP68"/>
<reference evidence="1 2" key="1">
    <citation type="submission" date="2016-01" db="EMBL/GenBank/DDBJ databases">
        <title>High potential of lignocellulose degradation of a new Verrucomicrobia species.</title>
        <authorList>
            <person name="Wang Y."/>
            <person name="Shi Y."/>
            <person name="Qiu Z."/>
            <person name="Liu S."/>
            <person name="Yang H."/>
        </authorList>
    </citation>
    <scope>NUCLEOTIDE SEQUENCE [LARGE SCALE GENOMIC DNA]</scope>
    <source>
        <strain evidence="1 2">TSB47</strain>
    </source>
</reference>
<evidence type="ECO:0000313" key="1">
    <source>
        <dbReference type="EMBL" id="OAM90896.1"/>
    </source>
</evidence>
<proteinExistence type="predicted"/>
<evidence type="ECO:0000313" key="2">
    <source>
        <dbReference type="Proteomes" id="UP000078486"/>
    </source>
</evidence>
<dbReference type="OrthoDB" id="9134984at2"/>
<protein>
    <submittedName>
        <fullName evidence="1">Uncharacterized protein</fullName>
    </submittedName>
</protein>
<gene>
    <name evidence="1" type="ORF">AW736_00075</name>
</gene>